<dbReference type="InterPro" id="IPR001494">
    <property type="entry name" value="Importin-beta_N"/>
</dbReference>
<dbReference type="InterPro" id="IPR045478">
    <property type="entry name" value="Exportin-5_C"/>
</dbReference>
<accession>A0A4U7AZA6</accession>
<evidence type="ECO:0000313" key="5">
    <source>
        <dbReference type="Proteomes" id="UP000308133"/>
    </source>
</evidence>
<dbReference type="GO" id="GO:0003723">
    <property type="term" value="F:RNA binding"/>
    <property type="evidence" value="ECO:0007669"/>
    <property type="project" value="TreeGrafter"/>
</dbReference>
<feature type="region of interest" description="Disordered" evidence="2">
    <location>
        <begin position="1224"/>
        <end position="1267"/>
    </location>
</feature>
<evidence type="ECO:0000256" key="2">
    <source>
        <dbReference type="SAM" id="MobiDB-lite"/>
    </source>
</evidence>
<dbReference type="PROSITE" id="PS50166">
    <property type="entry name" value="IMPORTIN_B_NT"/>
    <property type="match status" value="1"/>
</dbReference>
<dbReference type="GO" id="GO:0006405">
    <property type="term" value="P:RNA export from nucleus"/>
    <property type="evidence" value="ECO:0007669"/>
    <property type="project" value="TreeGrafter"/>
</dbReference>
<dbReference type="Pfam" id="PF19273">
    <property type="entry name" value="Exportin-5"/>
    <property type="match status" value="1"/>
</dbReference>
<sequence length="1267" mass="141993">MTTLNGQAASADGHDTFAKIEHALQASYDPRTSGEVRQEALKYLEELMNTHEAPQHGFTLAHNSSLPAHARHFGLSLLEMALIRRWDQYGSDEVDAIRGWVIELAVSMRPDDASYIRNKIALLWVELAKRTWADTWLDLDNMLLQLWNIPPTDPRYHCNKVFVLYVLECLSDDICIRENPVAMLRQEDLGHALNEVVIPPLLYREYKEGDDDLAVRQSEPGWILQTCRLLQDLAANESRLDGATVTSIITRALESLKPTSVWVSFEAIIQTECIDCVFQTLAYGSETVRVASVELLLAIFNRPYNPHFHQSWSTIFRAAITPSRIEMMKRTFAAAATSADDIDETKYTLQKKLSEVLAAIGDAVARFPSLFESESQIMSFYDLSANVFQSDSLLISIPVLHSLSNAISTKHKEIRAILQQADSVLMDTCLVRLIRFESLPQETTHPILNYLHEDFETLPELHAFLGNYRRYCNKVIETISQERPTEALAYLLQQMKDMFNTVNSLKAPEYSKNDIPIVQLEANYAAVKSAMSGYSRWVNGKKQSLVPGEPDPALQQQIQHSVQQLTEECQSLIQVGLRIDQPQNGGDFQPHESLQADVARVCSKTLVEIVLRLQSPPDTLVVTVCCSILRAGTKTNALNTAYGEAMKQFEIDRLQEVQKLAVYFPNQLYENNQQIFGLIERLLEETSLDDKTRWGYKALPVTLTQRTVQLDEQNRLSQLQPLLEPIAAAWTDNNLAQGITSFENFCELIGLSKLTTYIEQAKFMETGDWSETALDSAGRYVQKLIGQKLEALPLRMTTSLLGASSEGLKENSAPQRIAAAIWTHIIPAVLPNLLTLLQHATSFASERHWQSFPPQIQSIIRKMLVDRFWQSGISNESRDDFAARVSGSTATYEGFASTVRGAPRQIRDSCYYVIHGMTRFESVFYGIPDLATPLATALLSDADCLSTHHLQRLVSLLDRLVERCPPQHRQSFLTPLVSLAFDKLRNKLTREWEAVESSRSADVDGDGTDKLSEEMKADSIVRSTTYAVVNFAHRMLVPSQLSRPNRPGETDHPLNTTLLSNRTTAEPLMAFLANSLRMRDSRCVAISTHILRSAIAQYSSMLNVQPDRPAPTDEQRQTAAIVQEYMETTCLQAAVTSLNEQYFVDIQEDLASLIAAIIHKYTPSSDRAVGFLLAIPGLNTQRVQVAVSRIVSSQKEREQRAVVLELLEGIRGVRMSEVGKIGIGGNSRTEKKDKNKWTQGGMDVENTGIVRGNTPPEGGLGDMFGDG</sequence>
<proteinExistence type="inferred from homology"/>
<dbReference type="AlphaFoldDB" id="A0A4U7AZA6"/>
<evidence type="ECO:0000259" key="3">
    <source>
        <dbReference type="PROSITE" id="PS50166"/>
    </source>
</evidence>
<dbReference type="InterPro" id="IPR045065">
    <property type="entry name" value="XPO1/5"/>
</dbReference>
<reference evidence="4 5" key="1">
    <citation type="submission" date="2018-02" db="EMBL/GenBank/DDBJ databases">
        <title>Draft genome sequences of Elsinoe sp., causing black scab on jojoba.</title>
        <authorList>
            <person name="Stodart B."/>
            <person name="Jeffress S."/>
            <person name="Ash G."/>
            <person name="Arun Chinnappa K."/>
        </authorList>
    </citation>
    <scope>NUCLEOTIDE SEQUENCE [LARGE SCALE GENOMIC DNA]</scope>
    <source>
        <strain evidence="4 5">Hillstone_2</strain>
    </source>
</reference>
<dbReference type="InterPro" id="IPR016024">
    <property type="entry name" value="ARM-type_fold"/>
</dbReference>
<evidence type="ECO:0000256" key="1">
    <source>
        <dbReference type="ARBA" id="ARBA00009466"/>
    </source>
</evidence>
<dbReference type="PANTHER" id="PTHR11223:SF3">
    <property type="entry name" value="EXPORTIN-5"/>
    <property type="match status" value="1"/>
</dbReference>
<comment type="similarity">
    <text evidence="1">Belongs to the exportin family.</text>
</comment>
<dbReference type="GO" id="GO:0042565">
    <property type="term" value="C:RNA nuclear export complex"/>
    <property type="evidence" value="ECO:0007669"/>
    <property type="project" value="TreeGrafter"/>
</dbReference>
<dbReference type="GO" id="GO:0005049">
    <property type="term" value="F:nuclear export signal receptor activity"/>
    <property type="evidence" value="ECO:0007669"/>
    <property type="project" value="InterPro"/>
</dbReference>
<dbReference type="EMBL" id="PTQR01000082">
    <property type="protein sequence ID" value="TKX21144.1"/>
    <property type="molecule type" value="Genomic_DNA"/>
</dbReference>
<organism evidence="4 5">
    <name type="scientific">Elsinoe australis</name>
    <dbReference type="NCBI Taxonomy" id="40998"/>
    <lineage>
        <taxon>Eukaryota</taxon>
        <taxon>Fungi</taxon>
        <taxon>Dikarya</taxon>
        <taxon>Ascomycota</taxon>
        <taxon>Pezizomycotina</taxon>
        <taxon>Dothideomycetes</taxon>
        <taxon>Dothideomycetidae</taxon>
        <taxon>Myriangiales</taxon>
        <taxon>Elsinoaceae</taxon>
        <taxon>Elsinoe</taxon>
    </lineage>
</organism>
<dbReference type="GO" id="GO:0005737">
    <property type="term" value="C:cytoplasm"/>
    <property type="evidence" value="ECO:0007669"/>
    <property type="project" value="TreeGrafter"/>
</dbReference>
<feature type="compositionally biased region" description="Gly residues" evidence="2">
    <location>
        <begin position="1258"/>
        <end position="1267"/>
    </location>
</feature>
<dbReference type="Gene3D" id="1.25.10.10">
    <property type="entry name" value="Leucine-rich Repeat Variant"/>
    <property type="match status" value="1"/>
</dbReference>
<gene>
    <name evidence="4" type="ORF">C1H76_6685</name>
</gene>
<name>A0A4U7AZA6_9PEZI</name>
<dbReference type="GO" id="GO:0005634">
    <property type="term" value="C:nucleus"/>
    <property type="evidence" value="ECO:0007669"/>
    <property type="project" value="TreeGrafter"/>
</dbReference>
<evidence type="ECO:0000313" key="4">
    <source>
        <dbReference type="EMBL" id="TKX21144.1"/>
    </source>
</evidence>
<dbReference type="GO" id="GO:0006611">
    <property type="term" value="P:protein export from nucleus"/>
    <property type="evidence" value="ECO:0007669"/>
    <property type="project" value="InterPro"/>
</dbReference>
<protein>
    <submittedName>
        <fullName evidence="4">Importin-beta N-terminal domain-containing protein 3</fullName>
    </submittedName>
</protein>
<dbReference type="PANTHER" id="PTHR11223">
    <property type="entry name" value="EXPORTIN 1/5"/>
    <property type="match status" value="1"/>
</dbReference>
<dbReference type="InterPro" id="IPR011989">
    <property type="entry name" value="ARM-like"/>
</dbReference>
<comment type="caution">
    <text evidence="4">The sequence shown here is derived from an EMBL/GenBank/DDBJ whole genome shotgun (WGS) entry which is preliminary data.</text>
</comment>
<dbReference type="Proteomes" id="UP000308133">
    <property type="component" value="Unassembled WGS sequence"/>
</dbReference>
<dbReference type="GO" id="GO:0031267">
    <property type="term" value="F:small GTPase binding"/>
    <property type="evidence" value="ECO:0007669"/>
    <property type="project" value="InterPro"/>
</dbReference>
<feature type="domain" description="Importin N-terminal" evidence="3">
    <location>
        <begin position="40"/>
        <end position="107"/>
    </location>
</feature>
<dbReference type="SUPFAM" id="SSF48371">
    <property type="entry name" value="ARM repeat"/>
    <property type="match status" value="1"/>
</dbReference>